<evidence type="ECO:0000313" key="2">
    <source>
        <dbReference type="Proteomes" id="UP001057427"/>
    </source>
</evidence>
<accession>A0A9E7N6C8</accession>
<dbReference type="EMBL" id="ON529858">
    <property type="protein sequence ID" value="UTC29800.1"/>
    <property type="molecule type" value="Genomic_DNA"/>
</dbReference>
<organism evidence="1 2">
    <name type="scientific">Brevundimonas phage vB_BgoS-Bajun</name>
    <dbReference type="NCBI Taxonomy" id="2948594"/>
    <lineage>
        <taxon>Viruses</taxon>
        <taxon>Duplodnaviria</taxon>
        <taxon>Heunggongvirae</taxon>
        <taxon>Uroviricota</taxon>
        <taxon>Caudoviricetes</taxon>
        <taxon>Dolichocephalovirinae</taxon>
    </lineage>
</organism>
<name>A0A9E7N6C8_9CAUD</name>
<sequence length="119" mass="12482">MRSTLSNLVIALKTAIADNRRLPRPADPVEAAVIDGVGALQAEALEKAEGLLAGLAYEIEIAQAGALIGLLRLDTPCPIKADAQAKAIRAALLPDGIEATLYAVEINKSRVIAVAQYPR</sequence>
<gene>
    <name evidence="1" type="ORF">BAJUN_01700</name>
</gene>
<evidence type="ECO:0000313" key="1">
    <source>
        <dbReference type="EMBL" id="UTC29800.1"/>
    </source>
</evidence>
<dbReference type="Proteomes" id="UP001057427">
    <property type="component" value="Segment"/>
</dbReference>
<protein>
    <submittedName>
        <fullName evidence="1">Uncharacterized protein</fullName>
    </submittedName>
</protein>
<reference evidence="1" key="1">
    <citation type="submission" date="2022-05" db="EMBL/GenBank/DDBJ databases">
        <authorList>
            <person name="Friedrich I."/>
            <person name="Poehlein A."/>
            <person name="Schneider D."/>
            <person name="Hertel R."/>
            <person name="Daniel R."/>
        </authorList>
    </citation>
    <scope>NUCLEOTIDE SEQUENCE</scope>
</reference>
<proteinExistence type="predicted"/>
<keyword evidence="2" id="KW-1185">Reference proteome</keyword>